<dbReference type="PANTHER" id="PTHR42855:SF1">
    <property type="entry name" value="ABC TRANSPORTER DOMAIN-CONTAINING PROTEIN"/>
    <property type="match status" value="1"/>
</dbReference>
<reference evidence="14 15" key="1">
    <citation type="submission" date="2020-08" db="EMBL/GenBank/DDBJ databases">
        <title>Bridging the membrane lipid divide: bacteria of the FCB group superphylum have the potential to synthesize archaeal ether lipids.</title>
        <authorList>
            <person name="Villanueva L."/>
            <person name="Von Meijenfeldt F.A.B."/>
            <person name="Westbye A.B."/>
            <person name="Yadav S."/>
            <person name="Hopmans E.C."/>
            <person name="Dutilh B.E."/>
            <person name="Sinninghe Damste J.S."/>
        </authorList>
    </citation>
    <scope>NUCLEOTIDE SEQUENCE [LARGE SCALE GENOMIC DNA]</scope>
    <source>
        <strain evidence="14">NIOZ-UU17</strain>
    </source>
</reference>
<evidence type="ECO:0000256" key="12">
    <source>
        <dbReference type="SAM" id="MobiDB-lite"/>
    </source>
</evidence>
<dbReference type="SMART" id="SM00382">
    <property type="entry name" value="AAA"/>
    <property type="match status" value="2"/>
</dbReference>
<dbReference type="EC" id="3.6.1.-" evidence="11"/>
<dbReference type="GO" id="GO:0043022">
    <property type="term" value="F:ribosome binding"/>
    <property type="evidence" value="ECO:0007669"/>
    <property type="project" value="UniProtKB-UniRule"/>
</dbReference>
<dbReference type="FunFam" id="3.40.50.300:FF:000011">
    <property type="entry name" value="Putative ABC transporter ATP-binding component"/>
    <property type="match status" value="1"/>
</dbReference>
<evidence type="ECO:0000256" key="5">
    <source>
        <dbReference type="ARBA" id="ARBA00022801"/>
    </source>
</evidence>
<keyword evidence="7 11" id="KW-0238">DNA-binding</keyword>
<dbReference type="InterPro" id="IPR037118">
    <property type="entry name" value="Val-tRNA_synth_C_sf"/>
</dbReference>
<feature type="binding site" evidence="11">
    <location>
        <begin position="351"/>
        <end position="358"/>
    </location>
    <ligand>
        <name>ATP</name>
        <dbReference type="ChEBI" id="CHEBI:30616"/>
        <label>2</label>
    </ligand>
</feature>
<protein>
    <recommendedName>
        <fullName evidence="11">ATP-binding protein Uup</fullName>
        <ecNumber evidence="11">3.6.1.-</ecNumber>
    </recommendedName>
</protein>
<keyword evidence="1 11" id="KW-0963">Cytoplasm</keyword>
<evidence type="ECO:0000256" key="2">
    <source>
        <dbReference type="ARBA" id="ARBA00022737"/>
    </source>
</evidence>
<comment type="subcellular location">
    <subcellularLocation>
        <location evidence="11">Cytoplasm</location>
    </subcellularLocation>
    <text evidence="11">Associates with ribosomes.</text>
</comment>
<dbReference type="Gene3D" id="1.10.287.380">
    <property type="entry name" value="Valyl-tRNA synthetase, C-terminal domain"/>
    <property type="match status" value="1"/>
</dbReference>
<dbReference type="GO" id="GO:0005524">
    <property type="term" value="F:ATP binding"/>
    <property type="evidence" value="ECO:0007669"/>
    <property type="project" value="UniProtKB-UniRule"/>
</dbReference>
<sequence length="629" mass="72015">MALMTMHDVCWGFGDPPLLENINFTLEKGERVCLLGRNGVGKSTLLKLVSGRMVPDSGDIWCSQGVTISWLTQGVPEDADGTIFEIVAEGFGETGRALVEYHRLCRDTDTPDQREQQKRGELQHLLDVKEGWTIFQSVETVLSRTGLDPTVLFGGLSAGMKRRTLFARALAQSPDILLLDEPTNHLDIDTILWMQDYIQRHVKTLLFVTHDRSFVSKIANRIMELDRGRLFSYPGNYDTYLKRREADLLSEEKQNALFDKKLSQEERWIRQGIKARRTRNEGRVRALVKIREAYKSRRKKTGTVRLQLQEAERSGKLVIRAKGVGFSYNSEPLVDDFSFILMRGDKVGIIGPNGAGKTTLLNILLKNISPETGEVRHGTHIEVAYFDQLRAQLDENKTLVENISEDNDYIVFNGRKRHVISHLKDFLFTPERCRTPVYVLSGGEKNRLLLAKLVTQPANVLVLDEPTNDLDIETLELLEELFLEYQGTVLLVSHDRSFLNNVVTSSLVFEGKGRVIEYAGGYDDWIAQRPKPEERKNATGKNITTPKRKGGSDKPKKLGYNEQRELETLPKRIESLEDEHRKLSDTMSDPLFYKKDKLELTRVKDRFNELTVEIDGAYKRWEELEERFQ</sequence>
<evidence type="ECO:0000256" key="1">
    <source>
        <dbReference type="ARBA" id="ARBA00022490"/>
    </source>
</evidence>
<name>A0A8J6TQK9_9BACT</name>
<keyword evidence="3 11" id="KW-0547">Nucleotide-binding</keyword>
<dbReference type="InterPro" id="IPR043686">
    <property type="entry name" value="Uup"/>
</dbReference>
<comment type="similarity">
    <text evidence="10 11">Belongs to the ABC transporter superfamily. ABCF family. Uup subfamily.</text>
</comment>
<comment type="caution">
    <text evidence="14">The sequence shown here is derived from an EMBL/GenBank/DDBJ whole genome shotgun (WGS) entry which is preliminary data.</text>
</comment>
<evidence type="ECO:0000313" key="15">
    <source>
        <dbReference type="Proteomes" id="UP000605201"/>
    </source>
</evidence>
<evidence type="ECO:0000256" key="9">
    <source>
        <dbReference type="ARBA" id="ARBA00049360"/>
    </source>
</evidence>
<dbReference type="Pfam" id="PF00005">
    <property type="entry name" value="ABC_tran"/>
    <property type="match status" value="2"/>
</dbReference>
<dbReference type="GO" id="GO:0006281">
    <property type="term" value="P:DNA repair"/>
    <property type="evidence" value="ECO:0007669"/>
    <property type="project" value="UniProtKB-KW"/>
</dbReference>
<dbReference type="EMBL" id="JACNIG010000148">
    <property type="protein sequence ID" value="MBC8431482.1"/>
    <property type="molecule type" value="Genomic_DNA"/>
</dbReference>
<accession>A0A8J6TQK9</accession>
<keyword evidence="2 11" id="KW-0677">Repeat</keyword>
<comment type="function">
    <text evidence="11">Probably plays a role in ribosome assembly or function. May be involved in resolution of branched DNA intermediates that result from template switching in postreplication gaps. Binds DNA and has ATPase activity.</text>
</comment>
<evidence type="ECO:0000313" key="14">
    <source>
        <dbReference type="EMBL" id="MBC8431482.1"/>
    </source>
</evidence>
<dbReference type="Pfam" id="PF12848">
    <property type="entry name" value="ABC_tran_Xtn"/>
    <property type="match status" value="1"/>
</dbReference>
<dbReference type="Proteomes" id="UP000605201">
    <property type="component" value="Unassembled WGS sequence"/>
</dbReference>
<evidence type="ECO:0000256" key="8">
    <source>
        <dbReference type="ARBA" id="ARBA00023204"/>
    </source>
</evidence>
<dbReference type="PROSITE" id="PS00211">
    <property type="entry name" value="ABC_TRANSPORTER_1"/>
    <property type="match status" value="1"/>
</dbReference>
<dbReference type="InterPro" id="IPR027417">
    <property type="entry name" value="P-loop_NTPase"/>
</dbReference>
<dbReference type="CDD" id="cd03221">
    <property type="entry name" value="ABCF_EF-3"/>
    <property type="match status" value="2"/>
</dbReference>
<organism evidence="14 15">
    <name type="scientific">Candidatus Desulfatibia vada</name>
    <dbReference type="NCBI Taxonomy" id="2841696"/>
    <lineage>
        <taxon>Bacteria</taxon>
        <taxon>Pseudomonadati</taxon>
        <taxon>Thermodesulfobacteriota</taxon>
        <taxon>Desulfobacteria</taxon>
        <taxon>Desulfobacterales</taxon>
        <taxon>Desulfobacterales incertae sedis</taxon>
        <taxon>Candidatus Desulfatibia</taxon>
    </lineage>
</organism>
<dbReference type="GO" id="GO:0003677">
    <property type="term" value="F:DNA binding"/>
    <property type="evidence" value="ECO:0007669"/>
    <property type="project" value="UniProtKB-UniRule"/>
</dbReference>
<dbReference type="InterPro" id="IPR003593">
    <property type="entry name" value="AAA+_ATPase"/>
</dbReference>
<dbReference type="InterPro" id="IPR032781">
    <property type="entry name" value="ABC_tran_Xtn"/>
</dbReference>
<keyword evidence="6 11" id="KW-0067">ATP-binding</keyword>
<evidence type="ECO:0000256" key="3">
    <source>
        <dbReference type="ARBA" id="ARBA00022741"/>
    </source>
</evidence>
<feature type="domain" description="ABC transporter" evidence="13">
    <location>
        <begin position="319"/>
        <end position="538"/>
    </location>
</feature>
<gene>
    <name evidence="11" type="primary">uup</name>
    <name evidence="14" type="ORF">H8D96_06140</name>
</gene>
<evidence type="ECO:0000259" key="13">
    <source>
        <dbReference type="PROSITE" id="PS50893"/>
    </source>
</evidence>
<evidence type="ECO:0000256" key="7">
    <source>
        <dbReference type="ARBA" id="ARBA00023125"/>
    </source>
</evidence>
<dbReference type="Gene3D" id="3.40.50.300">
    <property type="entry name" value="P-loop containing nucleotide triphosphate hydrolases"/>
    <property type="match status" value="2"/>
</dbReference>
<feature type="binding site" evidence="11">
    <location>
        <begin position="36"/>
        <end position="43"/>
    </location>
    <ligand>
        <name>ATP</name>
        <dbReference type="ChEBI" id="CHEBI:30616"/>
        <label>1</label>
    </ligand>
</feature>
<dbReference type="InterPro" id="IPR003439">
    <property type="entry name" value="ABC_transporter-like_ATP-bd"/>
</dbReference>
<dbReference type="HAMAP" id="MF_00848">
    <property type="entry name" value="Uup"/>
    <property type="match status" value="1"/>
</dbReference>
<dbReference type="SUPFAM" id="SSF52540">
    <property type="entry name" value="P-loop containing nucleoside triphosphate hydrolases"/>
    <property type="match status" value="2"/>
</dbReference>
<feature type="region of interest" description="Disordered" evidence="12">
    <location>
        <begin position="529"/>
        <end position="564"/>
    </location>
</feature>
<comment type="catalytic activity">
    <reaction evidence="9 11">
        <text>ATP + H2O = ADP + phosphate + H(+)</text>
        <dbReference type="Rhea" id="RHEA:13065"/>
        <dbReference type="ChEBI" id="CHEBI:15377"/>
        <dbReference type="ChEBI" id="CHEBI:15378"/>
        <dbReference type="ChEBI" id="CHEBI:30616"/>
        <dbReference type="ChEBI" id="CHEBI:43474"/>
        <dbReference type="ChEBI" id="CHEBI:456216"/>
    </reaction>
</comment>
<evidence type="ECO:0000256" key="10">
    <source>
        <dbReference type="ARBA" id="ARBA00061478"/>
    </source>
</evidence>
<keyword evidence="8 11" id="KW-0234">DNA repair</keyword>
<evidence type="ECO:0000256" key="4">
    <source>
        <dbReference type="ARBA" id="ARBA00022763"/>
    </source>
</evidence>
<dbReference type="GO" id="GO:0005737">
    <property type="term" value="C:cytoplasm"/>
    <property type="evidence" value="ECO:0007669"/>
    <property type="project" value="UniProtKB-SubCell"/>
</dbReference>
<evidence type="ECO:0000256" key="11">
    <source>
        <dbReference type="HAMAP-Rule" id="MF_00848"/>
    </source>
</evidence>
<dbReference type="InterPro" id="IPR017871">
    <property type="entry name" value="ABC_transporter-like_CS"/>
</dbReference>
<dbReference type="GO" id="GO:0016887">
    <property type="term" value="F:ATP hydrolysis activity"/>
    <property type="evidence" value="ECO:0007669"/>
    <property type="project" value="UniProtKB-UniRule"/>
</dbReference>
<dbReference type="Pfam" id="PF16326">
    <property type="entry name" value="ABC_tran_CTD"/>
    <property type="match status" value="1"/>
</dbReference>
<dbReference type="PROSITE" id="PS50893">
    <property type="entry name" value="ABC_TRANSPORTER_2"/>
    <property type="match status" value="2"/>
</dbReference>
<dbReference type="AlphaFoldDB" id="A0A8J6TQK9"/>
<keyword evidence="4 11" id="KW-0227">DNA damage</keyword>
<dbReference type="InterPro" id="IPR032524">
    <property type="entry name" value="ABC_tran_C"/>
</dbReference>
<dbReference type="PANTHER" id="PTHR42855">
    <property type="entry name" value="ABC TRANSPORTER ATP-BINDING SUBUNIT"/>
    <property type="match status" value="1"/>
</dbReference>
<dbReference type="FunFam" id="3.40.50.300:FF:000309">
    <property type="entry name" value="ABC transporter ATP-binding protein"/>
    <property type="match status" value="1"/>
</dbReference>
<feature type="domain" description="ABC transporter" evidence="13">
    <location>
        <begin position="4"/>
        <end position="252"/>
    </location>
</feature>
<proteinExistence type="inferred from homology"/>
<evidence type="ECO:0000256" key="6">
    <source>
        <dbReference type="ARBA" id="ARBA00022840"/>
    </source>
</evidence>
<dbReference type="InterPro" id="IPR051309">
    <property type="entry name" value="ABCF_ATPase"/>
</dbReference>
<keyword evidence="5 11" id="KW-0378">Hydrolase</keyword>